<dbReference type="InterPro" id="IPR052551">
    <property type="entry name" value="UV-DNA_repair_photolyase"/>
</dbReference>
<dbReference type="Gene3D" id="1.10.10.1710">
    <property type="entry name" value="Deoxyribodipyrimidine photolyase-related"/>
    <property type="match status" value="1"/>
</dbReference>
<feature type="region of interest" description="Disordered" evidence="1">
    <location>
        <begin position="167"/>
        <end position="196"/>
    </location>
</feature>
<dbReference type="InterPro" id="IPR014729">
    <property type="entry name" value="Rossmann-like_a/b/a_fold"/>
</dbReference>
<sequence>MTVLVPILGDQLSPDLASLRGCTKEGTVLLLMEVREETTYVRHHKQKIVLILSAMRHFAEAMRADGWTVDYIELLDPDNTGSFSGEITRAAARHNAKAIRIVEPGEWRVLQDLNTLKSSLSCRFDILPDDRFLCSIPQFIGWAQGRREIRMEYFYRDMRRQTGLLMDGDDEPAGGQWNYDAQNRASPDDSMDPPPTPKFRPDAVTQAVIALVEQEFGDHFGTLDSFSWPVTASQAQTAVDAFIEQRLPCFGKYQDAMVHGEDDLFHSLLSTSLNLGLLDPLAVCRKAEAAWRAGKAPLNAAEGFIRQIIGWREFIRGMYWFEMPELRAANALDATRPLPEFYWTGETDMRCLADCVRSTRDNAHAHHIQRLMVLGNFALIAGVLPQDLEDWFLVVYADAYEWVELPNVGAMALWADKGRLASKPYAAGGNYINRMSDYCSDCRYVVSRKTGEGACPFNSLYWHFMVRNRRLLENNSRVARVFSTWDRMAEKKRADYLATAEAFLASLEPARPGWARDEPDGQTGLPAVGIEP</sequence>
<protein>
    <submittedName>
        <fullName evidence="2">Cryptochrome/photolyase family protein</fullName>
    </submittedName>
</protein>
<organism evidence="2 3">
    <name type="scientific">Croceicoccus esteveae</name>
    <dbReference type="NCBI Taxonomy" id="3075597"/>
    <lineage>
        <taxon>Bacteria</taxon>
        <taxon>Pseudomonadati</taxon>
        <taxon>Pseudomonadota</taxon>
        <taxon>Alphaproteobacteria</taxon>
        <taxon>Sphingomonadales</taxon>
        <taxon>Erythrobacteraceae</taxon>
        <taxon>Croceicoccus</taxon>
    </lineage>
</organism>
<proteinExistence type="predicted"/>
<dbReference type="Gene3D" id="1.25.40.80">
    <property type="match status" value="1"/>
</dbReference>
<dbReference type="Gene3D" id="3.40.50.620">
    <property type="entry name" value="HUPs"/>
    <property type="match status" value="1"/>
</dbReference>
<evidence type="ECO:0000256" key="1">
    <source>
        <dbReference type="SAM" id="MobiDB-lite"/>
    </source>
</evidence>
<accession>A0ABU2ZEK8</accession>
<reference evidence="2 3" key="1">
    <citation type="submission" date="2023-09" db="EMBL/GenBank/DDBJ databases">
        <authorList>
            <person name="Rey-Velasco X."/>
        </authorList>
    </citation>
    <scope>NUCLEOTIDE SEQUENCE [LARGE SCALE GENOMIC DNA]</scope>
    <source>
        <strain evidence="2 3">F390</strain>
    </source>
</reference>
<dbReference type="RefSeq" id="WP_311339584.1">
    <property type="nucleotide sequence ID" value="NZ_JAVRHS010000001.1"/>
</dbReference>
<evidence type="ECO:0000313" key="2">
    <source>
        <dbReference type="EMBL" id="MDT0575036.1"/>
    </source>
</evidence>
<dbReference type="InterPro" id="IPR036134">
    <property type="entry name" value="Crypto/Photolyase_FAD-like_sf"/>
</dbReference>
<dbReference type="EMBL" id="JAVRHS010000001">
    <property type="protein sequence ID" value="MDT0575036.1"/>
    <property type="molecule type" value="Genomic_DNA"/>
</dbReference>
<dbReference type="PANTHER" id="PTHR38657:SF1">
    <property type="entry name" value="SLR1343 PROTEIN"/>
    <property type="match status" value="1"/>
</dbReference>
<gene>
    <name evidence="2" type="ORF">RM533_02420</name>
</gene>
<dbReference type="InterPro" id="IPR007357">
    <property type="entry name" value="PhrB-like"/>
</dbReference>
<comment type="caution">
    <text evidence="2">The sequence shown here is derived from an EMBL/GenBank/DDBJ whole genome shotgun (WGS) entry which is preliminary data.</text>
</comment>
<name>A0ABU2ZEK8_9SPHN</name>
<dbReference type="Proteomes" id="UP001259803">
    <property type="component" value="Unassembled WGS sequence"/>
</dbReference>
<dbReference type="Gene3D" id="1.10.579.10">
    <property type="entry name" value="DNA Cyclobutane Dipyrimidine Photolyase, subunit A, domain 3"/>
    <property type="match status" value="1"/>
</dbReference>
<dbReference type="SUPFAM" id="SSF48173">
    <property type="entry name" value="Cryptochrome/photolyase FAD-binding domain"/>
    <property type="match status" value="1"/>
</dbReference>
<dbReference type="PANTHER" id="PTHR38657">
    <property type="entry name" value="SLR1343 PROTEIN"/>
    <property type="match status" value="1"/>
</dbReference>
<evidence type="ECO:0000313" key="3">
    <source>
        <dbReference type="Proteomes" id="UP001259803"/>
    </source>
</evidence>
<dbReference type="Pfam" id="PF04244">
    <property type="entry name" value="DPRP"/>
    <property type="match status" value="1"/>
</dbReference>
<keyword evidence="3" id="KW-1185">Reference proteome</keyword>